<reference evidence="1 3" key="1">
    <citation type="submission" date="2020-12" db="EMBL/GenBank/DDBJ databases">
        <title>strain FJAT-54423T represents a novel species of the genus Brevibacillus.</title>
        <authorList>
            <person name="Tang R."/>
        </authorList>
    </citation>
    <scope>NUCLEOTIDE SEQUENCE [LARGE SCALE GENOMIC DNA]</scope>
    <source>
        <strain evidence="1 3">FJAT-54423</strain>
    </source>
</reference>
<evidence type="ECO:0000313" key="4">
    <source>
        <dbReference type="Proteomes" id="UP000677234"/>
    </source>
</evidence>
<dbReference type="EMBL" id="CP066308">
    <property type="protein sequence ID" value="QQE73220.1"/>
    <property type="molecule type" value="Genomic_DNA"/>
</dbReference>
<name>A0A7T5EIK4_9BACL</name>
<dbReference type="Proteomes" id="UP000595847">
    <property type="component" value="Chromosome"/>
</dbReference>
<dbReference type="RefSeq" id="WP_198826846.1">
    <property type="nucleotide sequence ID" value="NZ_CP066308.1"/>
</dbReference>
<sequence>MELIGYCKSCNKELYCQNGFFVGVIHDDQTISCTSCSEKAAADAHTQENGGKPRTS</sequence>
<keyword evidence="4" id="KW-1185">Reference proteome</keyword>
<dbReference type="Proteomes" id="UP000677234">
    <property type="component" value="Chromosome"/>
</dbReference>
<evidence type="ECO:0000313" key="3">
    <source>
        <dbReference type="Proteomes" id="UP000595847"/>
    </source>
</evidence>
<protein>
    <submittedName>
        <fullName evidence="1">Uncharacterized protein</fullName>
    </submittedName>
</protein>
<proteinExistence type="predicted"/>
<dbReference type="AlphaFoldDB" id="A0A7T5EIK4"/>
<accession>A0A7T5EIK4</accession>
<reference evidence="2" key="2">
    <citation type="submission" date="2021-04" db="EMBL/GenBank/DDBJ databases">
        <title>Brevibacillus composti FJAT-54423, complete genome.</title>
        <authorList>
            <person name="Tang R."/>
        </authorList>
    </citation>
    <scope>NUCLEOTIDE SEQUENCE</scope>
    <source>
        <strain evidence="2">FJAT-54424</strain>
    </source>
</reference>
<dbReference type="EMBL" id="CP073708">
    <property type="protein sequence ID" value="QUO40301.1"/>
    <property type="molecule type" value="Genomic_DNA"/>
</dbReference>
<evidence type="ECO:0000313" key="1">
    <source>
        <dbReference type="EMBL" id="QQE73220.1"/>
    </source>
</evidence>
<evidence type="ECO:0000313" key="2">
    <source>
        <dbReference type="EMBL" id="QUO40301.1"/>
    </source>
</evidence>
<gene>
    <name evidence="1" type="ORF">JD108_15070</name>
    <name evidence="2" type="ORF">KDJ56_15015</name>
</gene>
<dbReference type="KEGG" id="bcop:JD108_15070"/>
<organism evidence="1 3">
    <name type="scientific">Brevibacillus composti</name>
    <dbReference type="NCBI Taxonomy" id="2796470"/>
    <lineage>
        <taxon>Bacteria</taxon>
        <taxon>Bacillati</taxon>
        <taxon>Bacillota</taxon>
        <taxon>Bacilli</taxon>
        <taxon>Bacillales</taxon>
        <taxon>Paenibacillaceae</taxon>
        <taxon>Brevibacillus</taxon>
    </lineage>
</organism>